<dbReference type="KEGG" id="aaf:AURANDRAFT_18470"/>
<accession>F0XWE6</accession>
<dbReference type="EMBL" id="GL833120">
    <property type="protein sequence ID" value="EGB12758.1"/>
    <property type="molecule type" value="Genomic_DNA"/>
</dbReference>
<keyword evidence="3" id="KW-1185">Reference proteome</keyword>
<dbReference type="OrthoDB" id="422066at2759"/>
<dbReference type="GO" id="GO:0000271">
    <property type="term" value="P:polysaccharide biosynthetic process"/>
    <property type="evidence" value="ECO:0007669"/>
    <property type="project" value="TreeGrafter"/>
</dbReference>
<dbReference type="AlphaFoldDB" id="F0XWE6"/>
<dbReference type="OMA" id="SHMRGHI"/>
<feature type="compositionally biased region" description="Low complexity" evidence="1">
    <location>
        <begin position="54"/>
        <end position="66"/>
    </location>
</feature>
<feature type="compositionally biased region" description="Basic residues" evidence="1">
    <location>
        <begin position="35"/>
        <end position="53"/>
    </location>
</feature>
<dbReference type="Pfam" id="PF01041">
    <property type="entry name" value="DegT_DnrJ_EryC1"/>
    <property type="match status" value="1"/>
</dbReference>
<reference evidence="2 3" key="1">
    <citation type="journal article" date="2011" name="Proc. Natl. Acad. Sci. U.S.A.">
        <title>Niche of harmful alga Aureococcus anophagefferens revealed through ecogenomics.</title>
        <authorList>
            <person name="Gobler C.J."/>
            <person name="Berry D.L."/>
            <person name="Dyhrman S.T."/>
            <person name="Wilhelm S.W."/>
            <person name="Salamov A."/>
            <person name="Lobanov A.V."/>
            <person name="Zhang Y."/>
            <person name="Collier J.L."/>
            <person name="Wurch L.L."/>
            <person name="Kustka A.B."/>
            <person name="Dill B.D."/>
            <person name="Shah M."/>
            <person name="VerBerkmoes N.C."/>
            <person name="Kuo A."/>
            <person name="Terry A."/>
            <person name="Pangilinan J."/>
            <person name="Lindquist E.A."/>
            <person name="Lucas S."/>
            <person name="Paulsen I.T."/>
            <person name="Hattenrath-Lehmann T.K."/>
            <person name="Talmage S.C."/>
            <person name="Walker E.A."/>
            <person name="Koch F."/>
            <person name="Burson A.M."/>
            <person name="Marcoval M.A."/>
            <person name="Tang Y.Z."/>
            <person name="Lecleir G.R."/>
            <person name="Coyne K.J."/>
            <person name="Berg G.M."/>
            <person name="Bertrand E.M."/>
            <person name="Saito M.A."/>
            <person name="Gladyshev V.N."/>
            <person name="Grigoriev I.V."/>
        </authorList>
    </citation>
    <scope>NUCLEOTIDE SEQUENCE [LARGE SCALE GENOMIC DNA]</scope>
    <source>
        <strain evidence="3">CCMP 1984</strain>
    </source>
</reference>
<name>F0XWE6_AURAN</name>
<evidence type="ECO:0000313" key="2">
    <source>
        <dbReference type="EMBL" id="EGB12758.1"/>
    </source>
</evidence>
<dbReference type="Gene3D" id="3.90.1150.10">
    <property type="entry name" value="Aspartate Aminotransferase, domain 1"/>
    <property type="match status" value="1"/>
</dbReference>
<protein>
    <recommendedName>
        <fullName evidence="4">Aminotransferase</fullName>
    </recommendedName>
</protein>
<dbReference type="PIRSF" id="PIRSF000390">
    <property type="entry name" value="PLP_StrS"/>
    <property type="match status" value="1"/>
</dbReference>
<dbReference type="GeneID" id="20218993"/>
<dbReference type="RefSeq" id="XP_009032404.1">
    <property type="nucleotide sequence ID" value="XM_009034156.1"/>
</dbReference>
<proteinExistence type="predicted"/>
<dbReference type="GO" id="GO:0008483">
    <property type="term" value="F:transaminase activity"/>
    <property type="evidence" value="ECO:0007669"/>
    <property type="project" value="TreeGrafter"/>
</dbReference>
<dbReference type="SUPFAM" id="SSF53383">
    <property type="entry name" value="PLP-dependent transferases"/>
    <property type="match status" value="1"/>
</dbReference>
<dbReference type="GO" id="GO:0030170">
    <property type="term" value="F:pyridoxal phosphate binding"/>
    <property type="evidence" value="ECO:0007669"/>
    <property type="project" value="TreeGrafter"/>
</dbReference>
<sequence>MFHGNQSCLRRCRRRAWPRRRGAWRAAGSSGAAPRPKRRRSGRRGARRGRRAGRAAPSGHAAAARRYNVASKEESEVSQVEDEFAAFTGHNFALGLNSCGSAIFLMLKCAGAEHGDKVLTNGFTFTAVPSAIVHAGCEPVYVETTPGYVVDVPDLIKKMDAHPDAKYFIVSHMRGKIASMDEVREACEARGVVLLEDCAHSLGVLWNGAHTGHHGSMAAFSSQSYKMLNSGEGGFLVCDDDFKFAKAMAYAGAYEVLAKKHERCPSQAALDVAMDGSIPNFSLRMHEATAAMLRPQILTIEKRRAVYNERYYRIAARLDALPGVSVESQRDEVTIVGDSVQFNVEAAVFGDDLEAGANAFIAQCEARGLPVERFGAKTNARNFKNWRYGPQPDCGLPATADIISRAFDVRLPLLFEEEDFDVMIEIVSECLDNVRNGVFVVDEAPVAFAR</sequence>
<dbReference type="PANTHER" id="PTHR30244">
    <property type="entry name" value="TRANSAMINASE"/>
    <property type="match status" value="1"/>
</dbReference>
<dbReference type="eggNOG" id="ENOG502QQV8">
    <property type="taxonomic scope" value="Eukaryota"/>
</dbReference>
<dbReference type="InterPro" id="IPR015421">
    <property type="entry name" value="PyrdxlP-dep_Trfase_major"/>
</dbReference>
<dbReference type="PANTHER" id="PTHR30244:SF34">
    <property type="entry name" value="DTDP-4-AMINO-4,6-DIDEOXYGALACTOSE TRANSAMINASE"/>
    <property type="match status" value="1"/>
</dbReference>
<dbReference type="InParanoid" id="F0XWE6"/>
<dbReference type="InterPro" id="IPR000653">
    <property type="entry name" value="DegT/StrS_aminotransferase"/>
</dbReference>
<dbReference type="InterPro" id="IPR015422">
    <property type="entry name" value="PyrdxlP-dep_Trfase_small"/>
</dbReference>
<dbReference type="Proteomes" id="UP000002729">
    <property type="component" value="Unassembled WGS sequence"/>
</dbReference>
<organism evidence="3">
    <name type="scientific">Aureococcus anophagefferens</name>
    <name type="common">Harmful bloom alga</name>
    <dbReference type="NCBI Taxonomy" id="44056"/>
    <lineage>
        <taxon>Eukaryota</taxon>
        <taxon>Sar</taxon>
        <taxon>Stramenopiles</taxon>
        <taxon>Ochrophyta</taxon>
        <taxon>Pelagophyceae</taxon>
        <taxon>Pelagomonadales</taxon>
        <taxon>Pelagomonadaceae</taxon>
        <taxon>Aureococcus</taxon>
    </lineage>
</organism>
<evidence type="ECO:0000313" key="3">
    <source>
        <dbReference type="Proteomes" id="UP000002729"/>
    </source>
</evidence>
<feature type="region of interest" description="Disordered" evidence="1">
    <location>
        <begin position="18"/>
        <end position="70"/>
    </location>
</feature>
<dbReference type="InterPro" id="IPR015424">
    <property type="entry name" value="PyrdxlP-dep_Trfase"/>
</dbReference>
<evidence type="ECO:0000256" key="1">
    <source>
        <dbReference type="SAM" id="MobiDB-lite"/>
    </source>
</evidence>
<dbReference type="Gene3D" id="3.40.640.10">
    <property type="entry name" value="Type I PLP-dependent aspartate aminotransferase-like (Major domain)"/>
    <property type="match status" value="1"/>
</dbReference>
<feature type="compositionally biased region" description="Low complexity" evidence="1">
    <location>
        <begin position="24"/>
        <end position="34"/>
    </location>
</feature>
<evidence type="ECO:0008006" key="4">
    <source>
        <dbReference type="Google" id="ProtNLM"/>
    </source>
</evidence>
<gene>
    <name evidence="2" type="ORF">AURANDRAFT_18470</name>
</gene>